<dbReference type="PROSITE" id="PS50912">
    <property type="entry name" value="EAR"/>
    <property type="match status" value="1"/>
</dbReference>
<dbReference type="OrthoDB" id="188713at2759"/>
<proteinExistence type="predicted"/>
<dbReference type="Proteomes" id="UP000759131">
    <property type="component" value="Unassembled WGS sequence"/>
</dbReference>
<organism evidence="5">
    <name type="scientific">Medioppia subpectinata</name>
    <dbReference type="NCBI Taxonomy" id="1979941"/>
    <lineage>
        <taxon>Eukaryota</taxon>
        <taxon>Metazoa</taxon>
        <taxon>Ecdysozoa</taxon>
        <taxon>Arthropoda</taxon>
        <taxon>Chelicerata</taxon>
        <taxon>Arachnida</taxon>
        <taxon>Acari</taxon>
        <taxon>Acariformes</taxon>
        <taxon>Sarcoptiformes</taxon>
        <taxon>Oribatida</taxon>
        <taxon>Brachypylina</taxon>
        <taxon>Oppioidea</taxon>
        <taxon>Oppiidae</taxon>
        <taxon>Medioppia</taxon>
    </lineage>
</organism>
<keyword evidence="6" id="KW-1185">Reference proteome</keyword>
<protein>
    <submittedName>
        <fullName evidence="5">Uncharacterized protein</fullName>
    </submittedName>
</protein>
<evidence type="ECO:0000256" key="2">
    <source>
        <dbReference type="ARBA" id="ARBA00022737"/>
    </source>
</evidence>
<feature type="compositionally biased region" description="Polar residues" evidence="3">
    <location>
        <begin position="70"/>
        <end position="82"/>
    </location>
</feature>
<dbReference type="EMBL" id="CAJPIZ010006864">
    <property type="protein sequence ID" value="CAG2109890.1"/>
    <property type="molecule type" value="Genomic_DNA"/>
</dbReference>
<dbReference type="Pfam" id="PF03736">
    <property type="entry name" value="EPTP"/>
    <property type="match status" value="1"/>
</dbReference>
<dbReference type="EMBL" id="OC861439">
    <property type="protein sequence ID" value="CAD7629460.1"/>
    <property type="molecule type" value="Genomic_DNA"/>
</dbReference>
<dbReference type="GO" id="GO:0007165">
    <property type="term" value="P:signal transduction"/>
    <property type="evidence" value="ECO:0007669"/>
    <property type="project" value="TreeGrafter"/>
</dbReference>
<evidence type="ECO:0000256" key="4">
    <source>
        <dbReference type="SAM" id="SignalP"/>
    </source>
</evidence>
<sequence>MGNALLTIYSLLLRLITGDELVLSDKQLNDGTPQHLAAIADDYLTALLNAHHLTADDNPIDDQNTRSKRSPQTYGQNGDSFTDNGVHRLRSIVPLMTTCEASVDFTTIPFNGQTYGICVSRSMGQKSAKVSVGAITGNGWQRDLISWSVIDPQKVVAFVDEDKDSKDPNLYVLVADSAVSDGTNLYVINKYNKMITKEQLTVNSKWPTAIAVWWSRSDTSYHLAIANSNGKDSSQTYKSNTSVYHWKQTYFDRYSEMTTYYVKDICPFNIHSNEFIAVANYKAGPNQMAVESEIFKLDIDRKKWRSFQRIRTFGAVDWEFFAIGDDRNKEYFLVVANSFAINNGQKVNSMIYKFSDDRFVLFQSLATIGATQLDSYIGSKGEFVLAVADNDPNQALHFYQYNGWRFVSASFQHKIPVWGPGVASLHFSYLPIHRSVILVVSNPNQPIGRVFGLDFIFENPLDDWHKKSLVWCAATDRDVNHNTIPPLKDVFFVDQSEPIVLNSDFILSDLVVDSLSTPLLVDDSTGDELSHKLIENLIQLDHEIHAVEAKMGQIVDILSNALRTRGNQEITAPHVYKSVDFDCSPGMECLVGHIQTNVLNKDNVNGLANDIVPLNRDQTIDQSMHFENLIADKNIMLNGLLNGINTEQIVTKSGNHMIVAPKTFANNVSANEVVVNHMINREIINPSTVLLTTGDQIVNNTLNFKGGIDVNNIRTNGPVSGVNIDKFFAEVVTKDGDHIIRGEKGFKNIELNELLMAIGSTIDGVDIMQVWRDVLWTYGDQVIESAVNFTELVIDGNLLVNGLVNGVKLPNDIIRVNENAVISAFKEFLATIKFDRMEVLNAINGIGLVGGQLDIMSKSADQVVPGRKTFTKMHLSGHSPVAGTVDGVDLSHLKQSLLISKAAQHFDVLEITRNAFFDAGLTLKTGINGLKIEDFYNNALKLTDGRIHGFQHFVMNNVAIKSLECLLINNLNIGLDLMTKNTDQPENNLTIAYINGVNFNFINDTVLYGLANYITGEKTFVGDLWVKNLRVDTINNISMADIVLVNRDEVITAPKQLENVIIYGDLNVHSFDSHIINGVHMNNFYANSLQYTKPQTFTGRPNFDTIIVPKATNFGTNSVNGVNLNHLMADAVLTNVRQIIVGQKTFISPVTIGSVIFKHTIDGVTDYLMRNGWLLQDVKQIINSDVIFEHMVRVNDGILMAKPVINNIDLNLLNDNTVKVDEPAVIGGVTRLTGNVDSKGHIRLNGRFQGIKLSEEAVRLNGDNTFKGQIHFTRGFATQQHLQTTGTVDGVKVEELCQFTVRHNQDLVISGPTQVTGNLVIKGPLNVNIGVNGMNIQDFFRNTLKVDKPLVFRGVKKFKVLIIEGPLDARQLVAGFRIEELANNYMSLSRDQTVNSKIIFLNDLTFNKNLHINGNLFTTNATINGINIHRLDSTVLKTFGHQLITGDITFGNNVHFDKDLNIQNRRINGLHLVDDLMLKGRDNVVTVPKIFAQDIVVTNDLIISDNKTVGGVDLSEMAKHSVLRNNGKYTIYGQKHFHRLEVDHLKVRLMNDMEISDRTLLLTFGNQTIFGAKVLNGDLIVNSAINANTVNNINIPKLANSLVLKGYNVTITAPKTFNSSLSVQNVEAFGRVDGVDLNELNYFIRLPIDLQDLRVRLGVEDKKIERLRTALSKQSYELDFYELHTTMPSGPPLLSYHNTDTDSQHLFITGQRLSNGCREVDVYANSRNGFELLSKLYTIDANLMTTFTSNGHQFVVVTNANNGPQAEQCLKMNTFTKLSHSGSGPQITQVFVFDGQQNKYNEIEIIHTHSVTDIDVIEDNTLNPCLLMAIPVVNRVKGQSIVVCLNGNGNFYLRETVPLLGRHRFTITRSNKFNRTLMASIKRWSPKEWKFSDIMISEWSSHLQHFDHSVQRIEFLNPIAIHLVDIPSDSATFLIAAEKKTSLTHKPLVRIFRYNHKRVDPFTEVQQIKRLEVTQIESVFLDHRRVLVLMLSKDILFVYQLKGASGFQRVYQMDVQNARSFIVSNNVKNGRIVGSLVSIDIYDCNVNDANCHQTVVLDSRLIGL</sequence>
<accession>A0A7R9KUU5</accession>
<name>A0A7R9KUU5_9ACAR</name>
<dbReference type="InterPro" id="IPR005492">
    <property type="entry name" value="EPTP"/>
</dbReference>
<feature type="signal peptide" evidence="4">
    <location>
        <begin position="1"/>
        <end position="18"/>
    </location>
</feature>
<dbReference type="PANTHER" id="PTHR15261:SF4">
    <property type="entry name" value="THROMBOSPONDIN-TYPE LAMININ G DOMAIN AND EAR REPEAT-CONTAINING PROTEIN"/>
    <property type="match status" value="1"/>
</dbReference>
<evidence type="ECO:0000313" key="5">
    <source>
        <dbReference type="EMBL" id="CAD7629460.1"/>
    </source>
</evidence>
<keyword evidence="1 4" id="KW-0732">Signal</keyword>
<dbReference type="InterPro" id="IPR009039">
    <property type="entry name" value="EAR"/>
</dbReference>
<reference evidence="5" key="1">
    <citation type="submission" date="2020-11" db="EMBL/GenBank/DDBJ databases">
        <authorList>
            <person name="Tran Van P."/>
        </authorList>
    </citation>
    <scope>NUCLEOTIDE SEQUENCE</scope>
</reference>
<feature type="region of interest" description="Disordered" evidence="3">
    <location>
        <begin position="55"/>
        <end position="82"/>
    </location>
</feature>
<evidence type="ECO:0000313" key="6">
    <source>
        <dbReference type="Proteomes" id="UP000759131"/>
    </source>
</evidence>
<keyword evidence="2" id="KW-0677">Repeat</keyword>
<evidence type="ECO:0000256" key="1">
    <source>
        <dbReference type="ARBA" id="ARBA00022729"/>
    </source>
</evidence>
<dbReference type="PANTHER" id="PTHR15261">
    <property type="entry name" value="THROMBOSPONDIN-TYPE LAMININ G DOMAIN AND EAR REPEAT-CONTAINING"/>
    <property type="match status" value="1"/>
</dbReference>
<gene>
    <name evidence="5" type="ORF">OSB1V03_LOCUS9877</name>
</gene>
<evidence type="ECO:0000256" key="3">
    <source>
        <dbReference type="SAM" id="MobiDB-lite"/>
    </source>
</evidence>
<feature type="chain" id="PRO_5036211021" evidence="4">
    <location>
        <begin position="19"/>
        <end position="2064"/>
    </location>
</feature>